<proteinExistence type="predicted"/>
<dbReference type="Pfam" id="PF13489">
    <property type="entry name" value="Methyltransf_23"/>
    <property type="match status" value="1"/>
</dbReference>
<organism evidence="1">
    <name type="scientific">uncultured marine thaumarchaeote SAT1000_04_B06</name>
    <dbReference type="NCBI Taxonomy" id="1456354"/>
    <lineage>
        <taxon>Archaea</taxon>
        <taxon>Nitrososphaerota</taxon>
        <taxon>environmental samples</taxon>
    </lineage>
</organism>
<reference evidence="1" key="1">
    <citation type="journal article" date="2014" name="Genome Biol. Evol.">
        <title>Pangenome evidence for extensive interdomain horizontal transfer affecting lineage core and shell genes in uncultured planktonic thaumarchaeota and euryarchaeota.</title>
        <authorList>
            <person name="Deschamps P."/>
            <person name="Zivanovic Y."/>
            <person name="Moreira D."/>
            <person name="Rodriguez-Valera F."/>
            <person name="Lopez-Garcia P."/>
        </authorList>
    </citation>
    <scope>NUCLEOTIDE SEQUENCE</scope>
</reference>
<name>A0A075I3F3_9ARCH</name>
<dbReference type="InterPro" id="IPR029063">
    <property type="entry name" value="SAM-dependent_MTases_sf"/>
</dbReference>
<evidence type="ECO:0000313" key="1">
    <source>
        <dbReference type="EMBL" id="AIF21347.1"/>
    </source>
</evidence>
<dbReference type="AlphaFoldDB" id="A0A075I3F3"/>
<protein>
    <submittedName>
        <fullName evidence="1">Uncharacterized protein</fullName>
    </submittedName>
</protein>
<dbReference type="Gene3D" id="3.40.50.150">
    <property type="entry name" value="Vaccinia Virus protein VP39"/>
    <property type="match status" value="1"/>
</dbReference>
<dbReference type="EMBL" id="KF901189">
    <property type="protein sequence ID" value="AIF21347.1"/>
    <property type="molecule type" value="Genomic_DNA"/>
</dbReference>
<sequence>MQYQVLDVKEIKSKYDVIVSLGTIEHVDNVLAVLKILKKHLTQNGKIIVTSPNWTNPRGYILMTLWYLFNAPITLADLHYQTPIDFQNYAKKLNMHLKWRTIDRSWAHGEILISDFQRRLPNVLRDAKLPKSSKNIKNFLNWLKVNVVSFDNTLPHSGATGLYVFSLK</sequence>
<accession>A0A075I3F3</accession>
<dbReference type="SUPFAM" id="SSF53335">
    <property type="entry name" value="S-adenosyl-L-methionine-dependent methyltransferases"/>
    <property type="match status" value="1"/>
</dbReference>